<proteinExistence type="predicted"/>
<dbReference type="Proteomes" id="UP001604277">
    <property type="component" value="Unassembled WGS sequence"/>
</dbReference>
<sequence>MATHKLKDHVSMLENFVGAPMTDDVVSLEVQAYEIKEAHAKMKVLFDGLTANMLHLTDNLKAQIDEIKNDISVNIKSCIEEMDDRDYVVVRVQLDKVEGDLS</sequence>
<dbReference type="AlphaFoldDB" id="A0ABD1RZP2"/>
<organism evidence="1 2">
    <name type="scientific">Forsythia ovata</name>
    <dbReference type="NCBI Taxonomy" id="205694"/>
    <lineage>
        <taxon>Eukaryota</taxon>
        <taxon>Viridiplantae</taxon>
        <taxon>Streptophyta</taxon>
        <taxon>Embryophyta</taxon>
        <taxon>Tracheophyta</taxon>
        <taxon>Spermatophyta</taxon>
        <taxon>Magnoliopsida</taxon>
        <taxon>eudicotyledons</taxon>
        <taxon>Gunneridae</taxon>
        <taxon>Pentapetalae</taxon>
        <taxon>asterids</taxon>
        <taxon>lamiids</taxon>
        <taxon>Lamiales</taxon>
        <taxon>Oleaceae</taxon>
        <taxon>Forsythieae</taxon>
        <taxon>Forsythia</taxon>
    </lineage>
</organism>
<accession>A0ABD1RZP2</accession>
<keyword evidence="2" id="KW-1185">Reference proteome</keyword>
<protein>
    <submittedName>
        <fullName evidence="1">Uncharacterized protein</fullName>
    </submittedName>
</protein>
<evidence type="ECO:0000313" key="2">
    <source>
        <dbReference type="Proteomes" id="UP001604277"/>
    </source>
</evidence>
<dbReference type="EMBL" id="JBFOLJ010000011">
    <property type="protein sequence ID" value="KAL2493915.1"/>
    <property type="molecule type" value="Genomic_DNA"/>
</dbReference>
<comment type="caution">
    <text evidence="1">The sequence shown here is derived from an EMBL/GenBank/DDBJ whole genome shotgun (WGS) entry which is preliminary data.</text>
</comment>
<gene>
    <name evidence="1" type="ORF">Fot_37672</name>
</gene>
<reference evidence="2" key="1">
    <citation type="submission" date="2024-07" db="EMBL/GenBank/DDBJ databases">
        <title>Two chromosome-level genome assemblies of Korean endemic species Abeliophyllum distichum and Forsythia ovata (Oleaceae).</title>
        <authorList>
            <person name="Jang H."/>
        </authorList>
    </citation>
    <scope>NUCLEOTIDE SEQUENCE [LARGE SCALE GENOMIC DNA]</scope>
</reference>
<name>A0ABD1RZP2_9LAMI</name>
<evidence type="ECO:0000313" key="1">
    <source>
        <dbReference type="EMBL" id="KAL2493915.1"/>
    </source>
</evidence>